<keyword evidence="6" id="KW-0378">Hydrolase</keyword>
<dbReference type="GO" id="GO:0003924">
    <property type="term" value="F:GTPase activity"/>
    <property type="evidence" value="ECO:0007669"/>
    <property type="project" value="TreeGrafter"/>
</dbReference>
<dbReference type="SMART" id="SM00963">
    <property type="entry name" value="SRP54_N"/>
    <property type="match status" value="1"/>
</dbReference>
<evidence type="ECO:0000256" key="5">
    <source>
        <dbReference type="ARBA" id="ARBA00022741"/>
    </source>
</evidence>
<evidence type="ECO:0000256" key="9">
    <source>
        <dbReference type="ARBA" id="ARBA00023170"/>
    </source>
</evidence>
<evidence type="ECO:0000256" key="7">
    <source>
        <dbReference type="ARBA" id="ARBA00023134"/>
    </source>
</evidence>
<evidence type="ECO:0000256" key="1">
    <source>
        <dbReference type="ARBA" id="ARBA00004413"/>
    </source>
</evidence>
<dbReference type="GO" id="GO:0005525">
    <property type="term" value="F:GTP binding"/>
    <property type="evidence" value="ECO:0007669"/>
    <property type="project" value="UniProtKB-KW"/>
</dbReference>
<evidence type="ECO:0000256" key="2">
    <source>
        <dbReference type="ARBA" id="ARBA00008531"/>
    </source>
</evidence>
<dbReference type="RefSeq" id="WP_024267182.1">
    <property type="nucleotide sequence ID" value="NC_023035.1"/>
</dbReference>
<keyword evidence="5" id="KW-0547">Nucleotide-binding</keyword>
<keyword evidence="8" id="KW-0472">Membrane</keyword>
<dbReference type="Proteomes" id="UP000018680">
    <property type="component" value="Chromosome"/>
</dbReference>
<dbReference type="InterPro" id="IPR027417">
    <property type="entry name" value="P-loop_NTPase"/>
</dbReference>
<dbReference type="GO" id="GO:0005737">
    <property type="term" value="C:cytoplasm"/>
    <property type="evidence" value="ECO:0007669"/>
    <property type="project" value="UniProtKB-ARBA"/>
</dbReference>
<protein>
    <submittedName>
        <fullName evidence="14">Signal recognition particle receptor protein alpha subunit</fullName>
    </submittedName>
</protein>
<dbReference type="HOGENOM" id="CLU_009301_3_4_12"/>
<comment type="subcellular location">
    <subcellularLocation>
        <location evidence="1">Cell membrane</location>
        <topology evidence="1">Peripheral membrane protein</topology>
        <orientation evidence="1">Cytoplasmic side</orientation>
    </subcellularLocation>
</comment>
<keyword evidence="3" id="KW-1003">Cell membrane</keyword>
<keyword evidence="4" id="KW-0963">Cytoplasm</keyword>
<dbReference type="PANTHER" id="PTHR43134">
    <property type="entry name" value="SIGNAL RECOGNITION PARTICLE RECEPTOR SUBUNIT ALPHA"/>
    <property type="match status" value="1"/>
</dbReference>
<comment type="similarity">
    <text evidence="2">Belongs to the GTP-binding SRP family.</text>
</comment>
<dbReference type="eggNOG" id="COG0552">
    <property type="taxonomic scope" value="Bacteria"/>
</dbReference>
<dbReference type="SUPFAM" id="SSF52540">
    <property type="entry name" value="P-loop containing nucleoside triphosphate hydrolases"/>
    <property type="match status" value="1"/>
</dbReference>
<evidence type="ECO:0000256" key="4">
    <source>
        <dbReference type="ARBA" id="ARBA00022490"/>
    </source>
</evidence>
<dbReference type="GO" id="GO:0005886">
    <property type="term" value="C:plasma membrane"/>
    <property type="evidence" value="ECO:0007669"/>
    <property type="project" value="UniProtKB-SubCell"/>
</dbReference>
<organism evidence="14 15">
    <name type="scientific">Salinispira pacifica</name>
    <dbReference type="NCBI Taxonomy" id="1307761"/>
    <lineage>
        <taxon>Bacteria</taxon>
        <taxon>Pseudomonadati</taxon>
        <taxon>Spirochaetota</taxon>
        <taxon>Spirochaetia</taxon>
        <taxon>Spirochaetales</taxon>
        <taxon>Spirochaetaceae</taxon>
        <taxon>Salinispira</taxon>
    </lineage>
</organism>
<gene>
    <name evidence="14" type="ORF">L21SP2_0829</name>
</gene>
<dbReference type="STRING" id="1307761.L21SP2_0829"/>
<dbReference type="InterPro" id="IPR004390">
    <property type="entry name" value="SR_rcpt_FtsY"/>
</dbReference>
<dbReference type="SUPFAM" id="SSF47364">
    <property type="entry name" value="Domain of the SRP/SRP receptor G-proteins"/>
    <property type="match status" value="1"/>
</dbReference>
<sequence>MFKWFRKKQKPGGLIRRLFQLGPHSEGFYEKLEDALIEADIKASIAMEISDELRNSSQAGKLSSPEELRSFVRDVISQMILTVNLDPENNDNAIYLVLGVNGVGKTTSMAKLARRWLDAGRSVSFAAGDTFRAAAVDQLAVHAGRLGIKIFQQGQGADPSAVIFDGLESIKAKGEGILLADTAGRMHNKSQLVKELQKIDRVIRSKVDDPSYRRILVIDATTGQNGIQQAEVFHQALGIDGIILSKYDSRARGGLALSISRTLGIPFAYMGTGEGYGDISPMDPEALVESIMSAIEG</sequence>
<keyword evidence="15" id="KW-1185">Reference proteome</keyword>
<name>V5WGG0_9SPIO</name>
<dbReference type="EMBL" id="CP006939">
    <property type="protein sequence ID" value="AHC14251.1"/>
    <property type="molecule type" value="Genomic_DNA"/>
</dbReference>
<comment type="catalytic activity">
    <reaction evidence="10">
        <text>GTP + H2O = GDP + phosphate + H(+)</text>
        <dbReference type="Rhea" id="RHEA:19669"/>
        <dbReference type="ChEBI" id="CHEBI:15377"/>
        <dbReference type="ChEBI" id="CHEBI:15378"/>
        <dbReference type="ChEBI" id="CHEBI:37565"/>
        <dbReference type="ChEBI" id="CHEBI:43474"/>
        <dbReference type="ChEBI" id="CHEBI:58189"/>
        <dbReference type="EC" id="3.6.5.4"/>
    </reaction>
</comment>
<evidence type="ECO:0000313" key="14">
    <source>
        <dbReference type="EMBL" id="AHC14251.1"/>
    </source>
</evidence>
<keyword evidence="7" id="KW-0342">GTP-binding</keyword>
<dbReference type="Gene3D" id="3.40.50.300">
    <property type="entry name" value="P-loop containing nucleotide triphosphate hydrolases"/>
    <property type="match status" value="1"/>
</dbReference>
<dbReference type="SMART" id="SM00382">
    <property type="entry name" value="AAA"/>
    <property type="match status" value="1"/>
</dbReference>
<evidence type="ECO:0000313" key="15">
    <source>
        <dbReference type="Proteomes" id="UP000018680"/>
    </source>
</evidence>
<dbReference type="Pfam" id="PF00448">
    <property type="entry name" value="SRP54"/>
    <property type="match status" value="1"/>
</dbReference>
<dbReference type="GO" id="GO:0005047">
    <property type="term" value="F:signal recognition particle binding"/>
    <property type="evidence" value="ECO:0007669"/>
    <property type="project" value="TreeGrafter"/>
</dbReference>
<dbReference type="InterPro" id="IPR042101">
    <property type="entry name" value="SRP54_N_sf"/>
</dbReference>
<feature type="domain" description="AAA+ ATPase" evidence="11">
    <location>
        <begin position="91"/>
        <end position="248"/>
    </location>
</feature>
<keyword evidence="9 14" id="KW-0675">Receptor</keyword>
<dbReference type="InterPro" id="IPR036225">
    <property type="entry name" value="SRP/SRP_N"/>
</dbReference>
<dbReference type="PATRIC" id="fig|1307761.3.peg.830"/>
<proteinExistence type="inferred from homology"/>
<dbReference type="GO" id="GO:0006614">
    <property type="term" value="P:SRP-dependent cotranslational protein targeting to membrane"/>
    <property type="evidence" value="ECO:0007669"/>
    <property type="project" value="InterPro"/>
</dbReference>
<evidence type="ECO:0000256" key="10">
    <source>
        <dbReference type="ARBA" id="ARBA00048027"/>
    </source>
</evidence>
<dbReference type="SMART" id="SM00962">
    <property type="entry name" value="SRP54"/>
    <property type="match status" value="1"/>
</dbReference>
<dbReference type="Pfam" id="PF02881">
    <property type="entry name" value="SRP54_N"/>
    <property type="match status" value="1"/>
</dbReference>
<accession>V5WGG0</accession>
<feature type="domain" description="Signal recognition particle SRP54 helical bundle" evidence="13">
    <location>
        <begin position="1"/>
        <end position="80"/>
    </location>
</feature>
<evidence type="ECO:0000256" key="6">
    <source>
        <dbReference type="ARBA" id="ARBA00022801"/>
    </source>
</evidence>
<feature type="domain" description="SRP54-type proteins GTP-binding" evidence="12">
    <location>
        <begin position="92"/>
        <end position="293"/>
    </location>
</feature>
<evidence type="ECO:0000259" key="13">
    <source>
        <dbReference type="SMART" id="SM00963"/>
    </source>
</evidence>
<evidence type="ECO:0000259" key="11">
    <source>
        <dbReference type="SMART" id="SM00382"/>
    </source>
</evidence>
<dbReference type="Gene3D" id="1.20.120.140">
    <property type="entry name" value="Signal recognition particle SRP54, nucleotide-binding domain"/>
    <property type="match status" value="1"/>
</dbReference>
<dbReference type="PANTHER" id="PTHR43134:SF1">
    <property type="entry name" value="SIGNAL RECOGNITION PARTICLE RECEPTOR SUBUNIT ALPHA"/>
    <property type="match status" value="1"/>
</dbReference>
<dbReference type="NCBIfam" id="TIGR00064">
    <property type="entry name" value="ftsY"/>
    <property type="match status" value="1"/>
</dbReference>
<evidence type="ECO:0000256" key="8">
    <source>
        <dbReference type="ARBA" id="ARBA00023136"/>
    </source>
</evidence>
<reference evidence="14 15" key="1">
    <citation type="journal article" date="2015" name="Stand. Genomic Sci.">
        <title>Complete genome sequence and description of Salinispira pacifica gen. nov., sp. nov., a novel spirochaete isolated form a hypersaline microbial mat.</title>
        <authorList>
            <person name="Ben Hania W."/>
            <person name="Joseph M."/>
            <person name="Schumann P."/>
            <person name="Bunk B."/>
            <person name="Fiebig A."/>
            <person name="Sproer C."/>
            <person name="Klenk H.P."/>
            <person name="Fardeau M.L."/>
            <person name="Spring S."/>
        </authorList>
    </citation>
    <scope>NUCLEOTIDE SEQUENCE [LARGE SCALE GENOMIC DNA]</scope>
    <source>
        <strain evidence="14 15">L21-RPul-D2</strain>
    </source>
</reference>
<evidence type="ECO:0000259" key="12">
    <source>
        <dbReference type="SMART" id="SM00962"/>
    </source>
</evidence>
<dbReference type="InterPro" id="IPR003593">
    <property type="entry name" value="AAA+_ATPase"/>
</dbReference>
<dbReference type="KEGG" id="slr:L21SP2_0829"/>
<evidence type="ECO:0000256" key="3">
    <source>
        <dbReference type="ARBA" id="ARBA00022475"/>
    </source>
</evidence>
<dbReference type="InterPro" id="IPR000897">
    <property type="entry name" value="SRP54_GTPase_dom"/>
</dbReference>
<dbReference type="AlphaFoldDB" id="V5WGG0"/>
<dbReference type="InterPro" id="IPR013822">
    <property type="entry name" value="Signal_recog_particl_SRP54_hlx"/>
</dbReference>